<gene>
    <name evidence="3" type="ORF">FC36_GL001211</name>
</gene>
<accession>A0A0R1T933</accession>
<name>A0A0R1T933_9LACO</name>
<proteinExistence type="predicted"/>
<dbReference type="STRING" id="1423740.FC36_GL001211"/>
<organism evidence="3 4">
    <name type="scientific">Ligilactobacillus equi DSM 15833 = JCM 10991</name>
    <dbReference type="NCBI Taxonomy" id="1423740"/>
    <lineage>
        <taxon>Bacteria</taxon>
        <taxon>Bacillati</taxon>
        <taxon>Bacillota</taxon>
        <taxon>Bacilli</taxon>
        <taxon>Lactobacillales</taxon>
        <taxon>Lactobacillaceae</taxon>
        <taxon>Ligilactobacillus</taxon>
    </lineage>
</organism>
<dbReference type="InterPro" id="IPR057253">
    <property type="entry name" value="CoiA-like_N"/>
</dbReference>
<evidence type="ECO:0000259" key="1">
    <source>
        <dbReference type="Pfam" id="PF06054"/>
    </source>
</evidence>
<reference evidence="3 4" key="1">
    <citation type="journal article" date="2015" name="Genome Announc.">
        <title>Expanding the biotechnology potential of lactobacilli through comparative genomics of 213 strains and associated genera.</title>
        <authorList>
            <person name="Sun Z."/>
            <person name="Harris H.M."/>
            <person name="McCann A."/>
            <person name="Guo C."/>
            <person name="Argimon S."/>
            <person name="Zhang W."/>
            <person name="Yang X."/>
            <person name="Jeffery I.B."/>
            <person name="Cooney J.C."/>
            <person name="Kagawa T.F."/>
            <person name="Liu W."/>
            <person name="Song Y."/>
            <person name="Salvetti E."/>
            <person name="Wrobel A."/>
            <person name="Rasinkangas P."/>
            <person name="Parkhill J."/>
            <person name="Rea M.C."/>
            <person name="O'Sullivan O."/>
            <person name="Ritari J."/>
            <person name="Douillard F.P."/>
            <person name="Paul Ross R."/>
            <person name="Yang R."/>
            <person name="Briner A.E."/>
            <person name="Felis G.E."/>
            <person name="de Vos W.M."/>
            <person name="Barrangou R."/>
            <person name="Klaenhammer T.R."/>
            <person name="Caufield P.W."/>
            <person name="Cui Y."/>
            <person name="Zhang H."/>
            <person name="O'Toole P.W."/>
        </authorList>
    </citation>
    <scope>NUCLEOTIDE SEQUENCE [LARGE SCALE GENOMIC DNA]</scope>
    <source>
        <strain evidence="3 4">DSM 15833</strain>
    </source>
</reference>
<dbReference type="AlphaFoldDB" id="A0A0R1T933"/>
<dbReference type="Pfam" id="PF25164">
    <property type="entry name" value="CoiA_N"/>
    <property type="match status" value="1"/>
</dbReference>
<feature type="domain" description="Competence protein CoiA-like N-terminal" evidence="2">
    <location>
        <begin position="16"/>
        <end position="55"/>
    </location>
</feature>
<evidence type="ECO:0000313" key="4">
    <source>
        <dbReference type="Proteomes" id="UP000051048"/>
    </source>
</evidence>
<dbReference type="Pfam" id="PF06054">
    <property type="entry name" value="CoiA_nuc"/>
    <property type="match status" value="1"/>
</dbReference>
<dbReference type="InterPro" id="IPR010330">
    <property type="entry name" value="CoiA_nuc"/>
</dbReference>
<sequence length="329" mass="38945">MLYAKDETGRLILAQEAHKDGHYRCPGCAQTLILRQGITKRSHFAHQRQQDCRIFSEGETEMHLGGKQLLLKWSQQAGFTAQLEAYLSDLKQRPDVLITRGNHQIALEFQCASLPVQKLIARSAGYQADGLDYFWFIGKNKNHPFSKQRRKLSQAVAKFLRYSDNLGFYLVFLNVGSKCFDLYYNIQQADCLPLSYMYQRVANLHELRNFMQRKLRFPFRTLNDEERSLQRRNYLRTVGRRQELANYCYLHHQTAQAANSLYVAPFYYPPIYVSDSCWWRAHCFLERMSSEMFLQEMHCHQTPFINQNCFWKLTWQLFQTELANLQFRA</sequence>
<dbReference type="Proteomes" id="UP000051048">
    <property type="component" value="Unassembled WGS sequence"/>
</dbReference>
<evidence type="ECO:0000313" key="3">
    <source>
        <dbReference type="EMBL" id="KRL77887.1"/>
    </source>
</evidence>
<dbReference type="OrthoDB" id="3784230at2"/>
<dbReference type="EMBL" id="AZFH01000159">
    <property type="protein sequence ID" value="KRL77887.1"/>
    <property type="molecule type" value="Genomic_DNA"/>
</dbReference>
<protein>
    <submittedName>
        <fullName evidence="3">Competence protein transcription factor</fullName>
    </submittedName>
</protein>
<feature type="domain" description="Competence protein CoiA nuclease-like" evidence="1">
    <location>
        <begin position="59"/>
        <end position="189"/>
    </location>
</feature>
<dbReference type="PATRIC" id="fig|1423740.3.peg.1304"/>
<comment type="caution">
    <text evidence="3">The sequence shown here is derived from an EMBL/GenBank/DDBJ whole genome shotgun (WGS) entry which is preliminary data.</text>
</comment>
<dbReference type="RefSeq" id="WP_025020926.1">
    <property type="nucleotide sequence ID" value="NZ_AZFH01000159.1"/>
</dbReference>
<evidence type="ECO:0000259" key="2">
    <source>
        <dbReference type="Pfam" id="PF25164"/>
    </source>
</evidence>